<dbReference type="Proteomes" id="UP000671908">
    <property type="component" value="Chromosome"/>
</dbReference>
<organism evidence="5 6">
    <name type="scientific">Treponema parvum</name>
    <dbReference type="NCBI Taxonomy" id="138851"/>
    <lineage>
        <taxon>Bacteria</taxon>
        <taxon>Pseudomonadati</taxon>
        <taxon>Spirochaetota</taxon>
        <taxon>Spirochaetia</taxon>
        <taxon>Spirochaetales</taxon>
        <taxon>Treponemataceae</taxon>
        <taxon>Treponema</taxon>
    </lineage>
</organism>
<evidence type="ECO:0000256" key="2">
    <source>
        <dbReference type="ARBA" id="ARBA00022448"/>
    </source>
</evidence>
<sequence length="341" mass="38008">MKKILWFTLFAAAMTSLVFSSGSSDSAKSEKTTKNKVYTMQIGHAQPVENPRHVSLTAFKKIVEEKTNGGVKVELYPAGQLGTEKEMLEQACSGVIQGFRGGQMDFLPKLLVFSLPFLCENSDQITRLMSSDLAREMCKGSQKDGVLILGLCDAGGFRQFSNNKRPIKSPKDLVGLKMRTNGMDTIDKTFKAMGASTVAVPYADLYMALKTGVADGQENPWVNVKGMKFYEVQKYFTVINYQFHPDPFYVNLEWWNSLPADYQKVIQEAANESFKVNNKAIADMQQSALDTVKANAEVYFPTAEEMAEFKKATEVVYKQYLSSGMLTQSELDKMRAIVAGK</sequence>
<protein>
    <submittedName>
        <fullName evidence="5">TRAP transporter substrate-binding protein</fullName>
    </submittedName>
</protein>
<proteinExistence type="inferred from homology"/>
<dbReference type="NCBIfam" id="NF037995">
    <property type="entry name" value="TRAP_S1"/>
    <property type="match status" value="1"/>
</dbReference>
<keyword evidence="3 4" id="KW-0732">Signal</keyword>
<dbReference type="RefSeq" id="WP_210119659.1">
    <property type="nucleotide sequence ID" value="NZ_CP054142.1"/>
</dbReference>
<dbReference type="GO" id="GO:0030288">
    <property type="term" value="C:outer membrane-bounded periplasmic space"/>
    <property type="evidence" value="ECO:0007669"/>
    <property type="project" value="InterPro"/>
</dbReference>
<feature type="chain" id="PRO_5037961459" evidence="4">
    <location>
        <begin position="21"/>
        <end position="341"/>
    </location>
</feature>
<evidence type="ECO:0000256" key="3">
    <source>
        <dbReference type="ARBA" id="ARBA00022729"/>
    </source>
</evidence>
<dbReference type="Pfam" id="PF03480">
    <property type="entry name" value="DctP"/>
    <property type="match status" value="1"/>
</dbReference>
<dbReference type="CDD" id="cd13603">
    <property type="entry name" value="PBP2_TRAP_Siap_TeaA_like"/>
    <property type="match status" value="1"/>
</dbReference>
<evidence type="ECO:0000256" key="4">
    <source>
        <dbReference type="SAM" id="SignalP"/>
    </source>
</evidence>
<dbReference type="InterPro" id="IPR018389">
    <property type="entry name" value="DctP_fam"/>
</dbReference>
<evidence type="ECO:0000313" key="5">
    <source>
        <dbReference type="EMBL" id="QTQ15032.1"/>
    </source>
</evidence>
<comment type="similarity">
    <text evidence="1">Belongs to the bacterial solute-binding protein 7 family.</text>
</comment>
<dbReference type="AlphaFoldDB" id="A0A975F612"/>
<feature type="signal peptide" evidence="4">
    <location>
        <begin position="1"/>
        <end position="20"/>
    </location>
</feature>
<keyword evidence="2" id="KW-0813">Transport</keyword>
<dbReference type="EMBL" id="CP054142">
    <property type="protein sequence ID" value="QTQ15032.1"/>
    <property type="molecule type" value="Genomic_DNA"/>
</dbReference>
<evidence type="ECO:0000256" key="1">
    <source>
        <dbReference type="ARBA" id="ARBA00009023"/>
    </source>
</evidence>
<dbReference type="InterPro" id="IPR004682">
    <property type="entry name" value="TRAP_DctP"/>
</dbReference>
<reference evidence="5 6" key="1">
    <citation type="journal article" date="2021" name="Microbiol. Resour. Announc.">
        <title>Complete Genome Sequences of Three Human Oral Treponema parvum Isolates.</title>
        <authorList>
            <person name="Zeng H."/>
            <person name="Watt R.M."/>
        </authorList>
    </citation>
    <scope>NUCLEOTIDE SEQUENCE [LARGE SCALE GENOMIC DNA]</scope>
    <source>
        <strain evidence="5 6">ATCC 700770</strain>
    </source>
</reference>
<dbReference type="NCBIfam" id="TIGR00787">
    <property type="entry name" value="dctP"/>
    <property type="match status" value="1"/>
</dbReference>
<name>A0A975F612_9SPIR</name>
<dbReference type="PANTHER" id="PTHR33376:SF7">
    <property type="entry name" value="C4-DICARBOXYLATE-BINDING PROTEIN DCTB"/>
    <property type="match status" value="1"/>
</dbReference>
<dbReference type="PANTHER" id="PTHR33376">
    <property type="match status" value="1"/>
</dbReference>
<dbReference type="Gene3D" id="3.40.190.170">
    <property type="entry name" value="Bacterial extracellular solute-binding protein, family 7"/>
    <property type="match status" value="1"/>
</dbReference>
<dbReference type="InterPro" id="IPR038404">
    <property type="entry name" value="TRAP_DctP_sf"/>
</dbReference>
<dbReference type="GO" id="GO:0055085">
    <property type="term" value="P:transmembrane transport"/>
    <property type="evidence" value="ECO:0007669"/>
    <property type="project" value="InterPro"/>
</dbReference>
<dbReference type="PIRSF" id="PIRSF006470">
    <property type="entry name" value="DctB"/>
    <property type="match status" value="1"/>
</dbReference>
<dbReference type="KEGG" id="tpav:HRQ91_11490"/>
<evidence type="ECO:0000313" key="6">
    <source>
        <dbReference type="Proteomes" id="UP000671908"/>
    </source>
</evidence>
<accession>A0A975F612</accession>
<gene>
    <name evidence="5" type="ORF">HRQ91_11490</name>
</gene>
<keyword evidence="6" id="KW-1185">Reference proteome</keyword>